<name>A0A399JG06_9MICC</name>
<feature type="compositionally biased region" description="Polar residues" evidence="1">
    <location>
        <begin position="1"/>
        <end position="10"/>
    </location>
</feature>
<dbReference type="Proteomes" id="UP000265419">
    <property type="component" value="Unassembled WGS sequence"/>
</dbReference>
<dbReference type="PANTHER" id="PTHR40254">
    <property type="entry name" value="BLR0577 PROTEIN"/>
    <property type="match status" value="1"/>
</dbReference>
<dbReference type="AlphaFoldDB" id="A0A399JG06"/>
<dbReference type="InterPro" id="IPR038732">
    <property type="entry name" value="HpyO/CreE_NAD-binding"/>
</dbReference>
<reference evidence="3 4" key="1">
    <citation type="submission" date="2018-07" db="EMBL/GenBank/DDBJ databases">
        <title>Arthrobacter sp. nov., isolated from raw cow's milk with high bacterial count.</title>
        <authorList>
            <person name="Hahne J."/>
            <person name="Isele D."/>
            <person name="Lipski A."/>
        </authorList>
    </citation>
    <scope>NUCLEOTIDE SEQUENCE [LARGE SCALE GENOMIC DNA]</scope>
    <source>
        <strain evidence="3 4">JZ R-35</strain>
    </source>
</reference>
<dbReference type="Gene3D" id="3.50.50.60">
    <property type="entry name" value="FAD/NAD(P)-binding domain"/>
    <property type="match status" value="1"/>
</dbReference>
<protein>
    <submittedName>
        <fullName evidence="3">Adenylate cyclase</fullName>
    </submittedName>
</protein>
<comment type="caution">
    <text evidence="3">The sequence shown here is derived from an EMBL/GenBank/DDBJ whole genome shotgun (WGS) entry which is preliminary data.</text>
</comment>
<feature type="region of interest" description="Disordered" evidence="1">
    <location>
        <begin position="1"/>
        <end position="26"/>
    </location>
</feature>
<keyword evidence="4" id="KW-1185">Reference proteome</keyword>
<dbReference type="EMBL" id="QQXK01000006">
    <property type="protein sequence ID" value="RII43062.1"/>
    <property type="molecule type" value="Genomic_DNA"/>
</dbReference>
<gene>
    <name evidence="3" type="ORF">DWB68_04585</name>
</gene>
<proteinExistence type="predicted"/>
<dbReference type="Pfam" id="PF13454">
    <property type="entry name" value="NAD_binding_9"/>
    <property type="match status" value="1"/>
</dbReference>
<evidence type="ECO:0000259" key="2">
    <source>
        <dbReference type="Pfam" id="PF13454"/>
    </source>
</evidence>
<dbReference type="RefSeq" id="WP_119423967.1">
    <property type="nucleotide sequence ID" value="NZ_QQXK01000006.1"/>
</dbReference>
<dbReference type="PANTHER" id="PTHR40254:SF1">
    <property type="entry name" value="BLR0577 PROTEIN"/>
    <property type="match status" value="1"/>
</dbReference>
<dbReference type="InterPro" id="IPR036188">
    <property type="entry name" value="FAD/NAD-bd_sf"/>
</dbReference>
<evidence type="ECO:0000313" key="3">
    <source>
        <dbReference type="EMBL" id="RII43062.1"/>
    </source>
</evidence>
<evidence type="ECO:0000313" key="4">
    <source>
        <dbReference type="Proteomes" id="UP000265419"/>
    </source>
</evidence>
<evidence type="ECO:0000256" key="1">
    <source>
        <dbReference type="SAM" id="MobiDB-lite"/>
    </source>
</evidence>
<sequence>MVNPAPTQQPLGGRDTGAFAPGPQSGRQSNALVFIGAGPRALMLLERLLAHRDPATQLAVHLVDPYPVGAGRIWRGGQSPLLRLNSTARDVTIFADADATLARPATTGPSLAEWVSAVREGELSTVSPLDIVLERELFTLSPDDFPSRRLHHAYLEWATRRLLDGLPAAVTVHVHEDTVQRVESAAGGQGPETVHLASGVTLTADAVIYTVGHTETEPTRAQAGLATAARAAGLTYHRPAYTADVDYSDLLPGEDVIVRGLGLAAVDLVVLLAQGRGGRFVPVEGHELLPASKAALRYLPSGREPRLLLGSRRGVPYRSKSLQQLDHAPAEPEVFTAERVAAAVAAGATWDFEQDAWPLIATELHLAHYRELFHAHPERTRGTWERTREVILTTAWDSAALRGHLLQAAPEDIDRFHVSEWDRPLERLTVATRAELDSILSGHILTDLKQHRHQAHSASLAVFHAVLGVHVILAGAPSTLWNRRSREESLPTTWQSFASYLTSGPPPERLEQLLALVEAGVVGFLGPDLKVELSPDGGSFRAHSPAVAQGTTARALVDAWLPRMDPEASSNPALADLAAVAALAGRRIDVDPATARVRAAAGGFLARRWALGAATSTPDAGAFSRPGVNALPFRTTDAAAASIIETLAADHAAHRRAPAPAHLPTALETA</sequence>
<accession>A0A399JG06</accession>
<dbReference type="SUPFAM" id="SSF51905">
    <property type="entry name" value="FAD/NAD(P)-binding domain"/>
    <property type="match status" value="1"/>
</dbReference>
<dbReference type="InterPro" id="IPR052189">
    <property type="entry name" value="L-asp_N-monooxygenase_NS-form"/>
</dbReference>
<organism evidence="3 4">
    <name type="scientific">Galactobacter valiniphilus</name>
    <dbReference type="NCBI Taxonomy" id="2676122"/>
    <lineage>
        <taxon>Bacteria</taxon>
        <taxon>Bacillati</taxon>
        <taxon>Actinomycetota</taxon>
        <taxon>Actinomycetes</taxon>
        <taxon>Micrococcales</taxon>
        <taxon>Micrococcaceae</taxon>
        <taxon>Galactobacter</taxon>
    </lineage>
</organism>
<feature type="domain" description="FAD-dependent urate hydroxylase HpyO/Asp monooxygenase CreE-like FAD/NAD(P)-binding" evidence="2">
    <location>
        <begin position="33"/>
        <end position="213"/>
    </location>
</feature>